<dbReference type="OrthoDB" id="10255522at2759"/>
<accession>A0A9Q1B5K6</accession>
<feature type="coiled-coil region" evidence="1">
    <location>
        <begin position="1106"/>
        <end position="1294"/>
    </location>
</feature>
<sequence length="1465" mass="167375">MSNISSLESALRTEQLKNHEQTRVLESEKENLSVEVKRLKRAVEVKTAELEAERKVCDELRQEAAASEAKHRKERENHLLKLSEITQHVADLQQQLESAAKEAAEKGKRIASLERSLASHAQLSEHFRKQSKELTQARNDTERKLAEAEQRHKDFAWETGQQMNKLQAAVFEKQDMLAEALGALQEKDEKLQALTKQLSRQQALARALCEDSAQQQRLKALPQATGQNSCLEGPVNSLEQRNLDLSQKTLHPSNSLKETEAEYRETVLLPLDVQEDFGRECKSLEAMNRQSEYASRDQACHSEVEKAKSETPGRQRTSKHEVLQCKDVSLEGKNDILLYNLDPNQSVPEAVTVFEQKRSAYSKMQRCDLPLVQGDDQLVGKEMEIRNEDPTCDFTLERVLLEQLKVSLREKDDDLNKYQVKLEMLQMDLEDKEVLVEDYCEQVKQLNARLRTMESEKEECDMEKERLKLELQALQDQECSSLRMTGEDGKGQSSVCFSIFNQDAPNQQADAKNVSISHDSVISQNDCDQLVSSLHVTLSKLNELEKMCRHLQVEKTTLASGLEESQFEGVMSTDTMAQELLGKMNNLKEQRLASSNEIINQNTVDVEYCYGLNYEDLKLSSEEIKVLFDKVKESATSLKNEYEISHGENLRIDSKIIELQCSVERLKESNIALSTSPNEVDVTSFTSEVIPDPVDQECQSEEKICMGFPSWSETSNCANAVPIEVCYDVDVCMPSSQIDGVNSNKQATSEYATNQHSHSFVDRHDSVAGLSTIKQECFVAKRQDLKKTVQSLLYEMNGNSSKMPEESFKTYRNLEDEEINKIREVLLCTRKEIDGLQTILGKKLWQQKLNNVLLQVASNWKTEKKHPELLSQKLEGHLPSFGLSSTTLLSVNTEQQEPMTAKQVKDPFWHLEIHRLSDESMVAGIVNDKMMTKNCQVTRKDNKKATCEAELDIKSPEKKMLNIEAGSVTNQCTSTNSEELFPSDPNRGTMSVSFLENRGTNAVPHLQIKQASHQKAKSPHNMEEGRKRTDTFLMEIQYLKSDLESKDKELSEKRIACIELDKTITLLEQEKIDLSEALKSVTFDNQQLSYNLMTLGIELNQVKSDLEMYKLRLSDTMDALEDLEMTKADWTERLLETENELRRIKSEKANTESHALSLEAAIEELHLKNENLEKEKENKLKTILGLQEQLQIITTERNQFTQDLRALSKDKEELDQRCQKMQETIKELESRHVDSAEFIRILEAEAKTHAKLLQAARTDTDRLSAEKNCLTEQLENLDKLARDLALEKEAAQSQMETLIEGKKADLQQYEALHNKLSIAEMENRKITKSLEGSLIEKGELAARLNSAQEEVDQLRQGIEKLKTKIESDERHKRQLAEKLRESRRKADCLVDRIQNIQRELEMTEENLEEAILQAEVAKAETERVNAEMDRMRVGLQSVECERDALKSAKSVWRHSSREGKTKWPI</sequence>
<feature type="compositionally biased region" description="Basic and acidic residues" evidence="2">
    <location>
        <begin position="294"/>
        <end position="320"/>
    </location>
</feature>
<feature type="region of interest" description="Disordered" evidence="2">
    <location>
        <begin position="292"/>
        <end position="320"/>
    </location>
</feature>
<protein>
    <recommendedName>
        <fullName evidence="3">Centromere protein Cenp-F leucine-rich repeat-containing domain-containing protein</fullName>
    </recommendedName>
</protein>
<gene>
    <name evidence="4" type="ORF">JRQ81_004792</name>
</gene>
<dbReference type="EMBL" id="JAPFRF010000002">
    <property type="protein sequence ID" value="KAJ7341083.1"/>
    <property type="molecule type" value="Genomic_DNA"/>
</dbReference>
<keyword evidence="5" id="KW-1185">Reference proteome</keyword>
<evidence type="ECO:0000313" key="4">
    <source>
        <dbReference type="EMBL" id="KAJ7341083.1"/>
    </source>
</evidence>
<feature type="domain" description="Centromere protein Cenp-F leucine-rich repeat-containing" evidence="3">
    <location>
        <begin position="1130"/>
        <end position="1272"/>
    </location>
</feature>
<dbReference type="GO" id="GO:0000278">
    <property type="term" value="P:mitotic cell cycle"/>
    <property type="evidence" value="ECO:0007669"/>
    <property type="project" value="TreeGrafter"/>
</dbReference>
<evidence type="ECO:0000313" key="5">
    <source>
        <dbReference type="Proteomes" id="UP001142489"/>
    </source>
</evidence>
<name>A0A9Q1B5K6_9SAUR</name>
<evidence type="ECO:0000256" key="1">
    <source>
        <dbReference type="SAM" id="Coils"/>
    </source>
</evidence>
<dbReference type="GO" id="GO:0000922">
    <property type="term" value="C:spindle pole"/>
    <property type="evidence" value="ECO:0007669"/>
    <property type="project" value="TreeGrafter"/>
</dbReference>
<dbReference type="Pfam" id="PF10473">
    <property type="entry name" value="CENP-F_leu_zip"/>
    <property type="match status" value="2"/>
</dbReference>
<dbReference type="PANTHER" id="PTHR18874:SF10">
    <property type="entry name" value="CENTROMERE PROTEIN F"/>
    <property type="match status" value="1"/>
</dbReference>
<dbReference type="PANTHER" id="PTHR18874">
    <property type="entry name" value="CMF/LEK/CENP CELL DIVISION-RELATED"/>
    <property type="match status" value="1"/>
</dbReference>
<organism evidence="4 5">
    <name type="scientific">Phrynocephalus forsythii</name>
    <dbReference type="NCBI Taxonomy" id="171643"/>
    <lineage>
        <taxon>Eukaryota</taxon>
        <taxon>Metazoa</taxon>
        <taxon>Chordata</taxon>
        <taxon>Craniata</taxon>
        <taxon>Vertebrata</taxon>
        <taxon>Euteleostomi</taxon>
        <taxon>Lepidosauria</taxon>
        <taxon>Squamata</taxon>
        <taxon>Bifurcata</taxon>
        <taxon>Unidentata</taxon>
        <taxon>Episquamata</taxon>
        <taxon>Toxicofera</taxon>
        <taxon>Iguania</taxon>
        <taxon>Acrodonta</taxon>
        <taxon>Agamidae</taxon>
        <taxon>Agaminae</taxon>
        <taxon>Phrynocephalus</taxon>
    </lineage>
</organism>
<comment type="caution">
    <text evidence="4">The sequence shown here is derived from an EMBL/GenBank/DDBJ whole genome shotgun (WGS) entry which is preliminary data.</text>
</comment>
<dbReference type="GO" id="GO:0051310">
    <property type="term" value="P:metaphase chromosome alignment"/>
    <property type="evidence" value="ECO:0007669"/>
    <property type="project" value="TreeGrafter"/>
</dbReference>
<dbReference type="GO" id="GO:0005634">
    <property type="term" value="C:nucleus"/>
    <property type="evidence" value="ECO:0007669"/>
    <property type="project" value="TreeGrafter"/>
</dbReference>
<proteinExistence type="predicted"/>
<reference evidence="4" key="1">
    <citation type="journal article" date="2023" name="DNA Res.">
        <title>Chromosome-level genome assembly of Phrynocephalus forsythii using third-generation DNA sequencing and Hi-C analysis.</title>
        <authorList>
            <person name="Qi Y."/>
            <person name="Zhao W."/>
            <person name="Zhao Y."/>
            <person name="Niu C."/>
            <person name="Cao S."/>
            <person name="Zhang Y."/>
        </authorList>
    </citation>
    <scope>NUCLEOTIDE SEQUENCE</scope>
    <source>
        <tissue evidence="4">Muscle</tissue>
    </source>
</reference>
<dbReference type="InterPro" id="IPR019513">
    <property type="entry name" value="Centromere_CenpF_leu-rich_rpt"/>
</dbReference>
<feature type="region of interest" description="Disordered" evidence="2">
    <location>
        <begin position="127"/>
        <end position="150"/>
    </location>
</feature>
<feature type="coiled-coil region" evidence="1">
    <location>
        <begin position="401"/>
        <end position="477"/>
    </location>
</feature>
<dbReference type="GO" id="GO:0008017">
    <property type="term" value="F:microtubule binding"/>
    <property type="evidence" value="ECO:0007669"/>
    <property type="project" value="InterPro"/>
</dbReference>
<dbReference type="InterPro" id="IPR043513">
    <property type="entry name" value="Cenp-F"/>
</dbReference>
<dbReference type="GO" id="GO:0070840">
    <property type="term" value="F:dynein complex binding"/>
    <property type="evidence" value="ECO:0007669"/>
    <property type="project" value="InterPro"/>
</dbReference>
<dbReference type="GO" id="GO:0042803">
    <property type="term" value="F:protein homodimerization activity"/>
    <property type="evidence" value="ECO:0007669"/>
    <property type="project" value="InterPro"/>
</dbReference>
<dbReference type="GO" id="GO:0010389">
    <property type="term" value="P:regulation of G2/M transition of mitotic cell cycle"/>
    <property type="evidence" value="ECO:0007669"/>
    <property type="project" value="TreeGrafter"/>
</dbReference>
<feature type="coiled-coil region" evidence="1">
    <location>
        <begin position="1337"/>
        <end position="1429"/>
    </location>
</feature>
<evidence type="ECO:0000256" key="2">
    <source>
        <dbReference type="SAM" id="MobiDB-lite"/>
    </source>
</evidence>
<feature type="domain" description="Centromere protein Cenp-F leucine-rich repeat-containing" evidence="3">
    <location>
        <begin position="1368"/>
        <end position="1449"/>
    </location>
</feature>
<evidence type="ECO:0000259" key="3">
    <source>
        <dbReference type="Pfam" id="PF10473"/>
    </source>
</evidence>
<feature type="region of interest" description="Disordered" evidence="2">
    <location>
        <begin position="1"/>
        <end position="29"/>
    </location>
</feature>
<feature type="compositionally biased region" description="Basic and acidic residues" evidence="2">
    <location>
        <begin position="14"/>
        <end position="29"/>
    </location>
</feature>
<feature type="compositionally biased region" description="Basic and acidic residues" evidence="2">
    <location>
        <begin position="139"/>
        <end position="150"/>
    </location>
</feature>
<dbReference type="GO" id="GO:0000775">
    <property type="term" value="C:chromosome, centromeric region"/>
    <property type="evidence" value="ECO:0007669"/>
    <property type="project" value="InterPro"/>
</dbReference>
<keyword evidence="1" id="KW-0175">Coiled coil</keyword>
<dbReference type="Proteomes" id="UP001142489">
    <property type="component" value="Unassembled WGS sequence"/>
</dbReference>